<proteinExistence type="predicted"/>
<accession>A0AAD5Q5Y1</accession>
<dbReference type="InterPro" id="IPR007965">
    <property type="entry name" value="GNAT_ATAT"/>
</dbReference>
<keyword evidence="2" id="KW-0012">Acyltransferase</keyword>
<keyword evidence="1" id="KW-0808">Transferase</keyword>
<protein>
    <recommendedName>
        <fullName evidence="3">N-acetyltransferase domain-containing protein</fullName>
    </recommendedName>
</protein>
<reference evidence="4" key="1">
    <citation type="submission" date="2021-12" db="EMBL/GenBank/DDBJ databases">
        <title>Prjna785345.</title>
        <authorList>
            <person name="Rujirawat T."/>
            <person name="Krajaejun T."/>
        </authorList>
    </citation>
    <scope>NUCLEOTIDE SEQUENCE</scope>
    <source>
        <strain evidence="4">Pi057C3</strain>
    </source>
</reference>
<feature type="domain" description="N-acetyltransferase" evidence="3">
    <location>
        <begin position="1"/>
        <end position="120"/>
    </location>
</feature>
<dbReference type="PANTHER" id="PTHR12327">
    <property type="entry name" value="ALPHA-TUBULIN N-ACETYLTRANSFERASE 1"/>
    <property type="match status" value="1"/>
</dbReference>
<sequence length="120" mass="13352">MCRIQVLVVKKDTALEPATANAIDELGQLSALAQGLLQPITSADLFRSSAPAQQQCLYLALAEDRIVGFLKTGTKHLFYVSRKGTYSEMDPRCVLDFYVREEVQRSGVGLALFHFMLEVE</sequence>
<dbReference type="PROSITE" id="PS51730">
    <property type="entry name" value="GNAT_ATAT"/>
    <property type="match status" value="1"/>
</dbReference>
<dbReference type="InterPro" id="IPR016181">
    <property type="entry name" value="Acyl_CoA_acyltransferase"/>
</dbReference>
<dbReference type="EMBL" id="JAKCXM010000329">
    <property type="protein sequence ID" value="KAJ0395694.1"/>
    <property type="molecule type" value="Genomic_DNA"/>
</dbReference>
<dbReference type="SUPFAM" id="SSF55729">
    <property type="entry name" value="Acyl-CoA N-acyltransferases (Nat)"/>
    <property type="match status" value="1"/>
</dbReference>
<comment type="caution">
    <text evidence="4">The sequence shown here is derived from an EMBL/GenBank/DDBJ whole genome shotgun (WGS) entry which is preliminary data.</text>
</comment>
<keyword evidence="5" id="KW-1185">Reference proteome</keyword>
<evidence type="ECO:0000313" key="4">
    <source>
        <dbReference type="EMBL" id="KAJ0395694.1"/>
    </source>
</evidence>
<dbReference type="Gene3D" id="3.40.630.30">
    <property type="match status" value="1"/>
</dbReference>
<gene>
    <name evidence="4" type="ORF">P43SY_005124</name>
</gene>
<dbReference type="CDD" id="cd04301">
    <property type="entry name" value="NAT_SF"/>
    <property type="match status" value="1"/>
</dbReference>
<dbReference type="GO" id="GO:0019799">
    <property type="term" value="F:tubulin N-acetyltransferase activity"/>
    <property type="evidence" value="ECO:0007669"/>
    <property type="project" value="InterPro"/>
</dbReference>
<evidence type="ECO:0000259" key="3">
    <source>
        <dbReference type="PROSITE" id="PS51730"/>
    </source>
</evidence>
<dbReference type="PANTHER" id="PTHR12327:SF0">
    <property type="entry name" value="ALPHA-TUBULIN N-ACETYLTRANSFERASE 1"/>
    <property type="match status" value="1"/>
</dbReference>
<organism evidence="4 5">
    <name type="scientific">Pythium insidiosum</name>
    <name type="common">Pythiosis disease agent</name>
    <dbReference type="NCBI Taxonomy" id="114742"/>
    <lineage>
        <taxon>Eukaryota</taxon>
        <taxon>Sar</taxon>
        <taxon>Stramenopiles</taxon>
        <taxon>Oomycota</taxon>
        <taxon>Peronosporomycetes</taxon>
        <taxon>Pythiales</taxon>
        <taxon>Pythiaceae</taxon>
        <taxon>Pythium</taxon>
    </lineage>
</organism>
<evidence type="ECO:0000313" key="5">
    <source>
        <dbReference type="Proteomes" id="UP001209570"/>
    </source>
</evidence>
<dbReference type="AlphaFoldDB" id="A0AAD5Q5Y1"/>
<dbReference type="Proteomes" id="UP001209570">
    <property type="component" value="Unassembled WGS sequence"/>
</dbReference>
<dbReference type="GO" id="GO:0005874">
    <property type="term" value="C:microtubule"/>
    <property type="evidence" value="ECO:0007669"/>
    <property type="project" value="InterPro"/>
</dbReference>
<evidence type="ECO:0000256" key="2">
    <source>
        <dbReference type="ARBA" id="ARBA00023315"/>
    </source>
</evidence>
<name>A0AAD5Q5Y1_PYTIN</name>
<dbReference type="Pfam" id="PF05301">
    <property type="entry name" value="Acetyltransf_16"/>
    <property type="match status" value="1"/>
</dbReference>
<dbReference type="InterPro" id="IPR038746">
    <property type="entry name" value="Atat"/>
</dbReference>
<evidence type="ECO:0000256" key="1">
    <source>
        <dbReference type="ARBA" id="ARBA00022679"/>
    </source>
</evidence>